<protein>
    <submittedName>
        <fullName evidence="3">Glycerophosphoryl diester phosphodiesterase</fullName>
    </submittedName>
</protein>
<evidence type="ECO:0000259" key="2">
    <source>
        <dbReference type="PROSITE" id="PS51704"/>
    </source>
</evidence>
<dbReference type="VEuPathDB" id="FungiDB:CC1G_13213"/>
<dbReference type="KEGG" id="cci:CC1G_13213"/>
<dbReference type="OrthoDB" id="1058301at2759"/>
<dbReference type="SUPFAM" id="SSF51695">
    <property type="entry name" value="PLC-like phosphodiesterases"/>
    <property type="match status" value="1"/>
</dbReference>
<dbReference type="PANTHER" id="PTHR46211:SF14">
    <property type="entry name" value="GLYCEROPHOSPHODIESTER PHOSPHODIESTERASE"/>
    <property type="match status" value="1"/>
</dbReference>
<evidence type="ECO:0000313" key="4">
    <source>
        <dbReference type="Proteomes" id="UP000001861"/>
    </source>
</evidence>
<dbReference type="STRING" id="240176.A8N184"/>
<dbReference type="GO" id="GO:0008081">
    <property type="term" value="F:phosphoric diester hydrolase activity"/>
    <property type="evidence" value="ECO:0007669"/>
    <property type="project" value="InterPro"/>
</dbReference>
<dbReference type="AlphaFoldDB" id="A8N184"/>
<feature type="chain" id="PRO_5002726121" evidence="1">
    <location>
        <begin position="20"/>
        <end position="340"/>
    </location>
</feature>
<dbReference type="RefSeq" id="XP_001828633.2">
    <property type="nucleotide sequence ID" value="XM_001828581.2"/>
</dbReference>
<feature type="signal peptide" evidence="1">
    <location>
        <begin position="1"/>
        <end position="19"/>
    </location>
</feature>
<gene>
    <name evidence="3" type="ORF">CC1G_13213</name>
</gene>
<name>A8N184_COPC7</name>
<reference evidence="3 4" key="1">
    <citation type="journal article" date="2010" name="Proc. Natl. Acad. Sci. U.S.A.">
        <title>Insights into evolution of multicellular fungi from the assembled chromosomes of the mushroom Coprinopsis cinerea (Coprinus cinereus).</title>
        <authorList>
            <person name="Stajich J.E."/>
            <person name="Wilke S.K."/>
            <person name="Ahren D."/>
            <person name="Au C.H."/>
            <person name="Birren B.W."/>
            <person name="Borodovsky M."/>
            <person name="Burns C."/>
            <person name="Canback B."/>
            <person name="Casselton L.A."/>
            <person name="Cheng C.K."/>
            <person name="Deng J."/>
            <person name="Dietrich F.S."/>
            <person name="Fargo D.C."/>
            <person name="Farman M.L."/>
            <person name="Gathman A.C."/>
            <person name="Goldberg J."/>
            <person name="Guigo R."/>
            <person name="Hoegger P.J."/>
            <person name="Hooker J.B."/>
            <person name="Huggins A."/>
            <person name="James T.Y."/>
            <person name="Kamada T."/>
            <person name="Kilaru S."/>
            <person name="Kodira C."/>
            <person name="Kues U."/>
            <person name="Kupfer D."/>
            <person name="Kwan H.S."/>
            <person name="Lomsadze A."/>
            <person name="Li W."/>
            <person name="Lilly W.W."/>
            <person name="Ma L.J."/>
            <person name="Mackey A.J."/>
            <person name="Manning G."/>
            <person name="Martin F."/>
            <person name="Muraguchi H."/>
            <person name="Natvig D.O."/>
            <person name="Palmerini H."/>
            <person name="Ramesh M.A."/>
            <person name="Rehmeyer C.J."/>
            <person name="Roe B.A."/>
            <person name="Shenoy N."/>
            <person name="Stanke M."/>
            <person name="Ter-Hovhannisyan V."/>
            <person name="Tunlid A."/>
            <person name="Velagapudi R."/>
            <person name="Vision T.J."/>
            <person name="Zeng Q."/>
            <person name="Zolan M.E."/>
            <person name="Pukkila P.J."/>
        </authorList>
    </citation>
    <scope>NUCLEOTIDE SEQUENCE [LARGE SCALE GENOMIC DNA]</scope>
    <source>
        <strain evidence="4">Okayama-7 / 130 / ATCC MYA-4618 / FGSC 9003</strain>
    </source>
</reference>
<accession>A8N184</accession>
<dbReference type="EMBL" id="AACS02000001">
    <property type="protein sequence ID" value="EAU93188.2"/>
    <property type="molecule type" value="Genomic_DNA"/>
</dbReference>
<dbReference type="GeneID" id="6005056"/>
<evidence type="ECO:0000313" key="3">
    <source>
        <dbReference type="EMBL" id="EAU93188.2"/>
    </source>
</evidence>
<organism evidence="3 4">
    <name type="scientific">Coprinopsis cinerea (strain Okayama-7 / 130 / ATCC MYA-4618 / FGSC 9003)</name>
    <name type="common">Inky cap fungus</name>
    <name type="synonym">Hormographiella aspergillata</name>
    <dbReference type="NCBI Taxonomy" id="240176"/>
    <lineage>
        <taxon>Eukaryota</taxon>
        <taxon>Fungi</taxon>
        <taxon>Dikarya</taxon>
        <taxon>Basidiomycota</taxon>
        <taxon>Agaricomycotina</taxon>
        <taxon>Agaricomycetes</taxon>
        <taxon>Agaricomycetidae</taxon>
        <taxon>Agaricales</taxon>
        <taxon>Agaricineae</taxon>
        <taxon>Psathyrellaceae</taxon>
        <taxon>Coprinopsis</taxon>
    </lineage>
</organism>
<dbReference type="OMA" id="VVSHDPW"/>
<feature type="domain" description="GP-PDE" evidence="2">
    <location>
        <begin position="56"/>
        <end position="315"/>
    </location>
</feature>
<dbReference type="InterPro" id="IPR017946">
    <property type="entry name" value="PLC-like_Pdiesterase_TIM-brl"/>
</dbReference>
<dbReference type="HOGENOM" id="CLU_816394_0_0_1"/>
<comment type="caution">
    <text evidence="3">The sequence shown here is derived from an EMBL/GenBank/DDBJ whole genome shotgun (WGS) entry which is preliminary data.</text>
</comment>
<dbReference type="InterPro" id="IPR030395">
    <property type="entry name" value="GP_PDE_dom"/>
</dbReference>
<evidence type="ECO:0000256" key="1">
    <source>
        <dbReference type="SAM" id="SignalP"/>
    </source>
</evidence>
<dbReference type="eggNOG" id="ENOG502QPT2">
    <property type="taxonomic scope" value="Eukaryota"/>
</dbReference>
<dbReference type="PROSITE" id="PS51704">
    <property type="entry name" value="GP_PDE"/>
    <property type="match status" value="1"/>
</dbReference>
<dbReference type="GO" id="GO:0006629">
    <property type="term" value="P:lipid metabolic process"/>
    <property type="evidence" value="ECO:0007669"/>
    <property type="project" value="InterPro"/>
</dbReference>
<keyword evidence="4" id="KW-1185">Reference proteome</keyword>
<dbReference type="PANTHER" id="PTHR46211">
    <property type="entry name" value="GLYCEROPHOSPHORYL DIESTER PHOSPHODIESTERASE"/>
    <property type="match status" value="1"/>
</dbReference>
<proteinExistence type="predicted"/>
<dbReference type="InParanoid" id="A8N184"/>
<keyword evidence="1" id="KW-0732">Signal</keyword>
<dbReference type="Proteomes" id="UP000001861">
    <property type="component" value="Unassembled WGS sequence"/>
</dbReference>
<sequence>MQLSIFVKVALVAAAAVNANVIPLSLPPRHAYRFFVWKKSRDIVEAEERLSRVPSQPLHGICEATFVFERVPYTFYRALLDGATTLELDNGITKDGVPVVWHDEEISAEKCRDTAPALTYAGAKIPTLTEVFDFARCVDFERRLKFNVESKINPVFQSNTKSVDEFVNAQYREFWRSGYPLAQITYQSFDWRTLVAMKALNSKMPTAALADPQTTTPYNGAYPFLAGLNLDNFPGDNLGTKVANAAKHIKADVLSPNAGTLGNMYTTKEMVNAAHRLGMTVVPWTVNDLSVADALLDMGVDGIITDFPSNMRRFVSQKGRSVAPLFNEWWVNECLKRHNK</sequence>
<dbReference type="Gene3D" id="3.20.20.190">
    <property type="entry name" value="Phosphatidylinositol (PI) phosphodiesterase"/>
    <property type="match status" value="1"/>
</dbReference>
<dbReference type="Pfam" id="PF03009">
    <property type="entry name" value="GDPD"/>
    <property type="match status" value="1"/>
</dbReference>